<feature type="compositionally biased region" description="Low complexity" evidence="8">
    <location>
        <begin position="711"/>
        <end position="725"/>
    </location>
</feature>
<dbReference type="SMART" id="SM00494">
    <property type="entry name" value="ChtBD2"/>
    <property type="match status" value="1"/>
</dbReference>
<feature type="compositionally biased region" description="Polar residues" evidence="8">
    <location>
        <begin position="774"/>
        <end position="789"/>
    </location>
</feature>
<comment type="similarity">
    <text evidence="1">Belongs to the glycosyl hydrolase 18 family. Chitinase class II subfamily.</text>
</comment>
<dbReference type="Pfam" id="PF00704">
    <property type="entry name" value="Glyco_hydro_18"/>
    <property type="match status" value="1"/>
</dbReference>
<dbReference type="EMBL" id="JBBCAQ010000038">
    <property type="protein sequence ID" value="KAK7572051.1"/>
    <property type="molecule type" value="Genomic_DNA"/>
</dbReference>
<dbReference type="SMART" id="SM00636">
    <property type="entry name" value="Glyco_18"/>
    <property type="match status" value="1"/>
</dbReference>
<feature type="region of interest" description="Disordered" evidence="8">
    <location>
        <begin position="534"/>
        <end position="575"/>
    </location>
</feature>
<feature type="compositionally biased region" description="Polar residues" evidence="8">
    <location>
        <begin position="624"/>
        <end position="646"/>
    </location>
</feature>
<dbReference type="Gene3D" id="3.20.20.80">
    <property type="entry name" value="Glycosidases"/>
    <property type="match status" value="2"/>
</dbReference>
<dbReference type="SUPFAM" id="SSF51445">
    <property type="entry name" value="(Trans)glycosidases"/>
    <property type="match status" value="1"/>
</dbReference>
<feature type="compositionally biased region" description="Low complexity" evidence="8">
    <location>
        <begin position="424"/>
        <end position="440"/>
    </location>
</feature>
<feature type="region of interest" description="Disordered" evidence="8">
    <location>
        <begin position="624"/>
        <end position="836"/>
    </location>
</feature>
<evidence type="ECO:0000256" key="2">
    <source>
        <dbReference type="ARBA" id="ARBA00022669"/>
    </source>
</evidence>
<feature type="region of interest" description="Disordered" evidence="8">
    <location>
        <begin position="958"/>
        <end position="980"/>
    </location>
</feature>
<gene>
    <name evidence="11" type="ORF">V9T40_014523</name>
</gene>
<feature type="region of interest" description="Disordered" evidence="8">
    <location>
        <begin position="394"/>
        <end position="455"/>
    </location>
</feature>
<feature type="compositionally biased region" description="Basic residues" evidence="8">
    <location>
        <begin position="1113"/>
        <end position="1122"/>
    </location>
</feature>
<dbReference type="InterPro" id="IPR001223">
    <property type="entry name" value="Glyco_hydro18_cat"/>
</dbReference>
<dbReference type="SUPFAM" id="SSF57625">
    <property type="entry name" value="Invertebrate chitin-binding proteins"/>
    <property type="match status" value="1"/>
</dbReference>
<keyword evidence="2" id="KW-0147">Chitin-binding</keyword>
<dbReference type="InterPro" id="IPR017853">
    <property type="entry name" value="GH"/>
</dbReference>
<evidence type="ECO:0000256" key="3">
    <source>
        <dbReference type="ARBA" id="ARBA00022729"/>
    </source>
</evidence>
<dbReference type="SUPFAM" id="SSF54556">
    <property type="entry name" value="Chitinase insertion domain"/>
    <property type="match status" value="1"/>
</dbReference>
<reference evidence="11 12" key="1">
    <citation type="submission" date="2024-03" db="EMBL/GenBank/DDBJ databases">
        <title>Adaptation during the transition from Ophiocordyceps entomopathogen to insect associate is accompanied by gene loss and intensified selection.</title>
        <authorList>
            <person name="Ward C.M."/>
            <person name="Onetto C.A."/>
            <person name="Borneman A.R."/>
        </authorList>
    </citation>
    <scope>NUCLEOTIDE SEQUENCE [LARGE SCALE GENOMIC DNA]</scope>
    <source>
        <strain evidence="11">AWRI1</strain>
        <tissue evidence="11">Single Adult Female</tissue>
    </source>
</reference>
<feature type="compositionally biased region" description="Basic and acidic residues" evidence="8">
    <location>
        <begin position="1037"/>
        <end position="1050"/>
    </location>
</feature>
<feature type="compositionally biased region" description="Polar residues" evidence="8">
    <location>
        <begin position="1451"/>
        <end position="1462"/>
    </location>
</feature>
<feature type="domain" description="GH18" evidence="10">
    <location>
        <begin position="17"/>
        <end position="393"/>
    </location>
</feature>
<feature type="compositionally biased region" description="Basic and acidic residues" evidence="8">
    <location>
        <begin position="790"/>
        <end position="819"/>
    </location>
</feature>
<evidence type="ECO:0000256" key="4">
    <source>
        <dbReference type="ARBA" id="ARBA00022801"/>
    </source>
</evidence>
<evidence type="ECO:0000256" key="5">
    <source>
        <dbReference type="ARBA" id="ARBA00023157"/>
    </source>
</evidence>
<evidence type="ECO:0000313" key="12">
    <source>
        <dbReference type="Proteomes" id="UP001367676"/>
    </source>
</evidence>
<name>A0AAN9XYH9_9HEMI</name>
<keyword evidence="6 7" id="KW-0326">Glycosidase</keyword>
<dbReference type="GO" id="GO:0004568">
    <property type="term" value="F:chitinase activity"/>
    <property type="evidence" value="ECO:0007669"/>
    <property type="project" value="TreeGrafter"/>
</dbReference>
<feature type="compositionally biased region" description="Polar residues" evidence="8">
    <location>
        <begin position="394"/>
        <end position="404"/>
    </location>
</feature>
<dbReference type="InterPro" id="IPR002557">
    <property type="entry name" value="Chitin-bd_dom"/>
</dbReference>
<dbReference type="CDD" id="cd02872">
    <property type="entry name" value="GH18_chitolectin_chitotriosidase"/>
    <property type="match status" value="1"/>
</dbReference>
<keyword evidence="5" id="KW-1015">Disulfide bond</keyword>
<keyword evidence="12" id="KW-1185">Reference proteome</keyword>
<dbReference type="FunFam" id="3.10.50.10:FF:000001">
    <property type="entry name" value="Chitinase 3-like 1"/>
    <property type="match status" value="1"/>
</dbReference>
<feature type="compositionally biased region" description="Low complexity" evidence="8">
    <location>
        <begin position="824"/>
        <end position="833"/>
    </location>
</feature>
<dbReference type="GO" id="GO:0008061">
    <property type="term" value="F:chitin binding"/>
    <property type="evidence" value="ECO:0007669"/>
    <property type="project" value="UniProtKB-KW"/>
</dbReference>
<feature type="region of interest" description="Disordered" evidence="8">
    <location>
        <begin position="879"/>
        <end position="902"/>
    </location>
</feature>
<dbReference type="PROSITE" id="PS51910">
    <property type="entry name" value="GH18_2"/>
    <property type="match status" value="1"/>
</dbReference>
<dbReference type="InterPro" id="IPR036508">
    <property type="entry name" value="Chitin-bd_dom_sf"/>
</dbReference>
<dbReference type="PROSITE" id="PS50940">
    <property type="entry name" value="CHIT_BIND_II"/>
    <property type="match status" value="1"/>
</dbReference>
<evidence type="ECO:0000256" key="1">
    <source>
        <dbReference type="ARBA" id="ARBA00009121"/>
    </source>
</evidence>
<feature type="region of interest" description="Disordered" evidence="8">
    <location>
        <begin position="1604"/>
        <end position="1638"/>
    </location>
</feature>
<comment type="caution">
    <text evidence="11">The sequence shown here is derived from an EMBL/GenBank/DDBJ whole genome shotgun (WGS) entry which is preliminary data.</text>
</comment>
<evidence type="ECO:0008006" key="13">
    <source>
        <dbReference type="Google" id="ProtNLM"/>
    </source>
</evidence>
<dbReference type="Proteomes" id="UP001367676">
    <property type="component" value="Unassembled WGS sequence"/>
</dbReference>
<organism evidence="11 12">
    <name type="scientific">Parthenolecanium corni</name>
    <dbReference type="NCBI Taxonomy" id="536013"/>
    <lineage>
        <taxon>Eukaryota</taxon>
        <taxon>Metazoa</taxon>
        <taxon>Ecdysozoa</taxon>
        <taxon>Arthropoda</taxon>
        <taxon>Hexapoda</taxon>
        <taxon>Insecta</taxon>
        <taxon>Pterygota</taxon>
        <taxon>Neoptera</taxon>
        <taxon>Paraneoptera</taxon>
        <taxon>Hemiptera</taxon>
        <taxon>Sternorrhyncha</taxon>
        <taxon>Coccoidea</taxon>
        <taxon>Coccidae</taxon>
        <taxon>Parthenolecanium</taxon>
    </lineage>
</organism>
<protein>
    <recommendedName>
        <fullName evidence="13">Chitinase</fullName>
    </recommendedName>
</protein>
<feature type="compositionally biased region" description="Low complexity" evidence="8">
    <location>
        <begin position="534"/>
        <end position="557"/>
    </location>
</feature>
<evidence type="ECO:0000256" key="7">
    <source>
        <dbReference type="RuleBase" id="RU000489"/>
    </source>
</evidence>
<evidence type="ECO:0000256" key="6">
    <source>
        <dbReference type="ARBA" id="ARBA00023295"/>
    </source>
</evidence>
<dbReference type="Pfam" id="PF01607">
    <property type="entry name" value="CBM_14"/>
    <property type="match status" value="1"/>
</dbReference>
<proteinExistence type="inferred from homology"/>
<evidence type="ECO:0000259" key="9">
    <source>
        <dbReference type="PROSITE" id="PS50940"/>
    </source>
</evidence>
<feature type="compositionally biased region" description="Acidic residues" evidence="8">
    <location>
        <begin position="558"/>
        <end position="573"/>
    </location>
</feature>
<feature type="compositionally biased region" description="Basic and acidic residues" evidence="8">
    <location>
        <begin position="689"/>
        <end position="710"/>
    </location>
</feature>
<dbReference type="InterPro" id="IPR011583">
    <property type="entry name" value="Chitinase_II/V-like_cat"/>
</dbReference>
<keyword evidence="4 7" id="KW-0378">Hydrolase</keyword>
<feature type="region of interest" description="Disordered" evidence="8">
    <location>
        <begin position="1450"/>
        <end position="1473"/>
    </location>
</feature>
<dbReference type="FunFam" id="3.20.20.80:FF:000007">
    <property type="entry name" value="Acidic mammalian chitinase"/>
    <property type="match status" value="1"/>
</dbReference>
<dbReference type="PROSITE" id="PS01095">
    <property type="entry name" value="GH18_1"/>
    <property type="match status" value="1"/>
</dbReference>
<feature type="compositionally biased region" description="Basic and acidic residues" evidence="8">
    <location>
        <begin position="1605"/>
        <end position="1632"/>
    </location>
</feature>
<evidence type="ECO:0000259" key="10">
    <source>
        <dbReference type="PROSITE" id="PS51910"/>
    </source>
</evidence>
<sequence>MKSLDGIEKRNTNGEPKKIVCYYTNWSVYRPGTAKFTPQNINPYLCTHLIYAFGGLDKENGLQPFDKYQDIELGGYAKFTGLKTYNKNLKTMLAIGGWNEGSTRFSKLVADEDRRAAFVKNVIRFLRQYNFDGLDLDWEYPAFRDGSHPEDRENYASLVKELREEFDKESSKTGKQRLLLTMAVPAGIEYIDKGYDVPKLNRYLDFFNILSYDYHSAYEPNANHHAPLYSQQEESEYNFDAQLTIDHTIKHYLKQGADPEKLVLGIPTYGRSYTLFNPESTDIGSPADGPGQQGEATREKGYLAYYEICGNVEKDEWKIVQPKKGSLGPYAFHENQWVGYDDVDIVREKAKFVNEKGLGGIMYWSIDNDDFRGKCHGKPYPLIEAGKEALLSRNSGSSNIVPSSTEEKRTKLGLRKNRPKQINTTHKPASTTTKSTTSTTFNPLSTPEPPTTPDPGSDFVCKEEGFFPHPRDCKKYFWCLDSGPSNLGIVAHQFTCPSGLLFNKISDSCDYSRNVICNKKSEKGSTTTTTTVKSSTASATKIGSTTTTSTTTTTTETIPEEEYVDAQEDADSQEDPKAIKQLISLIKKLGGISELEKQLKLEDNSHEVTTPAISKTLYNKVFSGPTNNRFKNQHRNGPSGPQNEGLSPSADVPYRKDKPQYVTIQRSRPLKNIPQDTEDSGTSNNKSIEPSRDDDTADYADHSELEEKISTPRYSPSSPRSRSTTGESKSTSLKYVVLERTRPDRTTTEEEELIQETPSSSTHRYITLLRHRQSTTTTEPEEQNASTTEIIDRSTSKPSSRSDKEESTYADRFREKVSELEGPTTTTTTTTTTSAPTLPVTSVEYNTVMIQHLSNDISSPTTNKPNTFLVFPQTAIDSTSIKNESPTTLKENEDSQQTSTEPYTTSIATTIISTVRESATEITRIPLRTYREYIKKQNRTEINRNDLRQNVLEAAKRRKNSRYTTTQEPKPDIEVTSTRRSFTPRKRINVSPSSLIEATKSAAPIEQTMSHSRLFFRRHRNGTTTTTAEPTDIDSNPTKDDSLPKQDNHSQHIVPNYRQGKFQPKHSTTTRSPNDEHTDISSLFRYHRRQSTTTERLPDSTSSISSSLPGKSTIRHFLRNRKTFFGEQTTTEQEPKSTHASRSRFANSRGYGRKTTSHESTSESNESNRFTRDPYESPTTIQIPLNTDQVPQSNSNEQITGKTSTTITPMIQTLTAPATISVSPVYLPQHAKVKTEYYEATNVPNTDSNNEEAKLPTMNELFIQEPSSSTVLPKQNLVESAQRLRIHPRNNSRFLKSHETFENRRDSFAHSYHLPTFRHDSSPATFQLDSTPINLIQGINESKIEFDIQIKHENDIHNTQKMKSKVLDQKSPSFNRAGLQLSRGRQRFWDQTTHEPKPAPAYSQADKFARNRSLVTNSKITTVTFRPTEESIKNSDNTFNNQRRSRVHLYSSPSNIEESATTARLPPTRNRGSIKARNSLSKTEIKEIVNLVEEPASKTDYQRSHKHSRPINKIEETSFMGYDNTAANTIQSPFTGRGHLAERSFLATNDFDVEKLNSIIDNQEQDHDKSTHLVDYFYEPYGLMTEIPLAAGLNKDFFRVSETNNRNDENYDDRQHRKLDAAEGRTSKKETNEDSAEV</sequence>
<dbReference type="Gene3D" id="3.10.50.10">
    <property type="match status" value="1"/>
</dbReference>
<feature type="region of interest" description="Disordered" evidence="8">
    <location>
        <begin position="1012"/>
        <end position="1200"/>
    </location>
</feature>
<dbReference type="PANTHER" id="PTHR11177:SF399">
    <property type="entry name" value="CHITINASE 6, ISOFORM C"/>
    <property type="match status" value="1"/>
</dbReference>
<dbReference type="GO" id="GO:0005576">
    <property type="term" value="C:extracellular region"/>
    <property type="evidence" value="ECO:0007669"/>
    <property type="project" value="InterPro"/>
</dbReference>
<accession>A0AAN9XYH9</accession>
<evidence type="ECO:0000256" key="8">
    <source>
        <dbReference type="SAM" id="MobiDB-lite"/>
    </source>
</evidence>
<feature type="compositionally biased region" description="Polar residues" evidence="8">
    <location>
        <begin position="1177"/>
        <end position="1200"/>
    </location>
</feature>
<dbReference type="PANTHER" id="PTHR11177">
    <property type="entry name" value="CHITINASE"/>
    <property type="match status" value="1"/>
</dbReference>
<dbReference type="GO" id="GO:0005975">
    <property type="term" value="P:carbohydrate metabolic process"/>
    <property type="evidence" value="ECO:0007669"/>
    <property type="project" value="InterPro"/>
</dbReference>
<dbReference type="InterPro" id="IPR029070">
    <property type="entry name" value="Chitinase_insertion_sf"/>
</dbReference>
<dbReference type="GO" id="GO:0006032">
    <property type="term" value="P:chitin catabolic process"/>
    <property type="evidence" value="ECO:0007669"/>
    <property type="project" value="TreeGrafter"/>
</dbReference>
<evidence type="ECO:0000313" key="11">
    <source>
        <dbReference type="EMBL" id="KAK7572051.1"/>
    </source>
</evidence>
<feature type="compositionally biased region" description="Basic and acidic residues" evidence="8">
    <location>
        <begin position="737"/>
        <end position="748"/>
    </location>
</feature>
<keyword evidence="3" id="KW-0732">Signal</keyword>
<feature type="domain" description="Chitin-binding type-2" evidence="9">
    <location>
        <begin position="458"/>
        <end position="519"/>
    </location>
</feature>
<dbReference type="InterPro" id="IPR001579">
    <property type="entry name" value="Glyco_hydro_18_chit_AS"/>
</dbReference>
<dbReference type="InterPro" id="IPR050314">
    <property type="entry name" value="Glycosyl_Hydrlase_18"/>
</dbReference>